<keyword evidence="1" id="KW-1133">Transmembrane helix</keyword>
<proteinExistence type="predicted"/>
<evidence type="ECO:0000313" key="2">
    <source>
        <dbReference type="EMBL" id="PSC03709.1"/>
    </source>
</evidence>
<comment type="caution">
    <text evidence="2">The sequence shown here is derived from an EMBL/GenBank/DDBJ whole genome shotgun (WGS) entry which is preliminary data.</text>
</comment>
<accession>A0A2T1HQA9</accession>
<feature type="transmembrane region" description="Helical" evidence="1">
    <location>
        <begin position="6"/>
        <end position="24"/>
    </location>
</feature>
<evidence type="ECO:0000313" key="3">
    <source>
        <dbReference type="Proteomes" id="UP000239772"/>
    </source>
</evidence>
<reference evidence="3" key="1">
    <citation type="submission" date="2018-03" db="EMBL/GenBank/DDBJ databases">
        <authorList>
            <person name="Sun L."/>
            <person name="Liu H."/>
            <person name="Chen W."/>
            <person name="Huang K."/>
            <person name="Liu W."/>
            <person name="Gao X."/>
        </authorList>
    </citation>
    <scope>NUCLEOTIDE SEQUENCE [LARGE SCALE GENOMIC DNA]</scope>
    <source>
        <strain evidence="3">SH9</strain>
    </source>
</reference>
<organism evidence="2 3">
    <name type="scientific">Alsobacter soli</name>
    <dbReference type="NCBI Taxonomy" id="2109933"/>
    <lineage>
        <taxon>Bacteria</taxon>
        <taxon>Pseudomonadati</taxon>
        <taxon>Pseudomonadota</taxon>
        <taxon>Alphaproteobacteria</taxon>
        <taxon>Hyphomicrobiales</taxon>
        <taxon>Alsobacteraceae</taxon>
        <taxon>Alsobacter</taxon>
    </lineage>
</organism>
<keyword evidence="1" id="KW-0472">Membrane</keyword>
<sequence>MRYVPALIPGFAAYASLVYWYFGLYKSRWRFASLPDLSGIVTAVTVLSLWLRCWTMDSLRQ</sequence>
<feature type="transmembrane region" description="Helical" evidence="1">
    <location>
        <begin position="31"/>
        <end position="51"/>
    </location>
</feature>
<gene>
    <name evidence="2" type="ORF">SLNSH_17340</name>
</gene>
<keyword evidence="3" id="KW-1185">Reference proteome</keyword>
<name>A0A2T1HQA9_9HYPH</name>
<keyword evidence="1" id="KW-0812">Transmembrane</keyword>
<dbReference type="EMBL" id="PVZS01000021">
    <property type="protein sequence ID" value="PSC03709.1"/>
    <property type="molecule type" value="Genomic_DNA"/>
</dbReference>
<dbReference type="Proteomes" id="UP000239772">
    <property type="component" value="Unassembled WGS sequence"/>
</dbReference>
<protein>
    <submittedName>
        <fullName evidence="2">Uncharacterized protein</fullName>
    </submittedName>
</protein>
<dbReference type="AlphaFoldDB" id="A0A2T1HQA9"/>
<evidence type="ECO:0000256" key="1">
    <source>
        <dbReference type="SAM" id="Phobius"/>
    </source>
</evidence>